<organism evidence="1">
    <name type="scientific">Symploca sp. SIO1C4</name>
    <dbReference type="NCBI Taxonomy" id="2607765"/>
    <lineage>
        <taxon>Bacteria</taxon>
        <taxon>Bacillati</taxon>
        <taxon>Cyanobacteriota</taxon>
        <taxon>Cyanophyceae</taxon>
        <taxon>Coleofasciculales</taxon>
        <taxon>Coleofasciculaceae</taxon>
        <taxon>Symploca</taxon>
    </lineage>
</organism>
<sequence>MLRPFRRNLTHLIALPLVTFGCIVSVLRLQLPQLNALKQGTKSATAIALQREVKLERLRLDLLKNIPAFSFDNLLADWVFISFLIYFGDNEARAATDYRLSPEYFEVIIDRDPKFLDAYLFLSASSSLYAGMPERSVALMSKGLESLSPQVPPRSYYIWRYKGIDELLFLGDANSARKSFENAAKWASTYADLESQQVAARSIQTAEFISLNPNSRLAQVSAWSMVLENAVDERTRNLAINRIEKLGGNIIVTPEGRLRIQLQPEN</sequence>
<dbReference type="PROSITE" id="PS51257">
    <property type="entry name" value="PROKAR_LIPOPROTEIN"/>
    <property type="match status" value="1"/>
</dbReference>
<dbReference type="EMBL" id="JAAHFQ010000587">
    <property type="protein sequence ID" value="NER30564.1"/>
    <property type="molecule type" value="Genomic_DNA"/>
</dbReference>
<reference evidence="1" key="1">
    <citation type="submission" date="2019-11" db="EMBL/GenBank/DDBJ databases">
        <title>Genomic insights into an expanded diversity of filamentous marine cyanobacteria reveals the extraordinary biosynthetic potential of Moorea and Okeania.</title>
        <authorList>
            <person name="Ferreira Leao T."/>
            <person name="Wang M."/>
            <person name="Moss N."/>
            <person name="Da Silva R."/>
            <person name="Sanders J."/>
            <person name="Nurk S."/>
            <person name="Gurevich A."/>
            <person name="Humphrey G."/>
            <person name="Reher R."/>
            <person name="Zhu Q."/>
            <person name="Belda-Ferre P."/>
            <person name="Glukhov E."/>
            <person name="Rex R."/>
            <person name="Dorrestein P.C."/>
            <person name="Knight R."/>
            <person name="Pevzner P."/>
            <person name="Gerwick W.H."/>
            <person name="Gerwick L."/>
        </authorList>
    </citation>
    <scope>NUCLEOTIDE SEQUENCE</scope>
    <source>
        <strain evidence="1">SIO1C4</strain>
    </source>
</reference>
<protein>
    <recommendedName>
        <fullName evidence="2">Tetratricopeptide repeat protein</fullName>
    </recommendedName>
</protein>
<name>A0A6B3NKB1_9CYAN</name>
<proteinExistence type="predicted"/>
<accession>A0A6B3NKB1</accession>
<dbReference type="AlphaFoldDB" id="A0A6B3NKB1"/>
<gene>
    <name evidence="1" type="ORF">F6J89_23835</name>
</gene>
<evidence type="ECO:0000313" key="1">
    <source>
        <dbReference type="EMBL" id="NER30564.1"/>
    </source>
</evidence>
<comment type="caution">
    <text evidence="1">The sequence shown here is derived from an EMBL/GenBank/DDBJ whole genome shotgun (WGS) entry which is preliminary data.</text>
</comment>
<evidence type="ECO:0008006" key="2">
    <source>
        <dbReference type="Google" id="ProtNLM"/>
    </source>
</evidence>